<dbReference type="InterPro" id="IPR037066">
    <property type="entry name" value="Plug_dom_sf"/>
</dbReference>
<keyword evidence="3 8" id="KW-1134">Transmembrane beta strand</keyword>
<evidence type="ECO:0000256" key="2">
    <source>
        <dbReference type="ARBA" id="ARBA00022448"/>
    </source>
</evidence>
<dbReference type="InterPro" id="IPR039426">
    <property type="entry name" value="TonB-dep_rcpt-like"/>
</dbReference>
<dbReference type="SUPFAM" id="SSF56935">
    <property type="entry name" value="Porins"/>
    <property type="match status" value="1"/>
</dbReference>
<keyword evidence="4 8" id="KW-0812">Transmembrane</keyword>
<dbReference type="Gene3D" id="2.170.130.10">
    <property type="entry name" value="TonB-dependent receptor, plug domain"/>
    <property type="match status" value="1"/>
</dbReference>
<reference evidence="12 13" key="1">
    <citation type="submission" date="2018-10" db="EMBL/GenBank/DDBJ databases">
        <title>Sinomicrobium pectinilyticum sp. nov., a pectinase-producing bacterium isolated from alkaline and saline soil, and emended description of the genus Sinomicrobium.</title>
        <authorList>
            <person name="Cheng B."/>
            <person name="Li C."/>
            <person name="Lai Q."/>
            <person name="Du M."/>
            <person name="Shao Z."/>
            <person name="Xu P."/>
            <person name="Yang C."/>
        </authorList>
    </citation>
    <scope>NUCLEOTIDE SEQUENCE [LARGE SCALE GENOMIC DNA]</scope>
    <source>
        <strain evidence="12 13">5DNS001</strain>
    </source>
</reference>
<evidence type="ECO:0000256" key="9">
    <source>
        <dbReference type="RuleBase" id="RU003357"/>
    </source>
</evidence>
<proteinExistence type="inferred from homology"/>
<dbReference type="Gene3D" id="2.60.40.1120">
    <property type="entry name" value="Carboxypeptidase-like, regulatory domain"/>
    <property type="match status" value="1"/>
</dbReference>
<sequence>MDVTGTVTDDTGVPLPGATVLEKGTSNGVTADFDGKFSIRVSGPDAVLQVSYLGYQSQEIKVNDQTTLEVVLKENNTALDEVVVVGYGTQRKVNLTGAVDQVGSEVFQNRPIPNITQGLVGAVPNLNIRMLDGKPTQSPSFNIRGTTSIGQGGNALVLIDGVEGDPRMLNPNDIESVSVLKDAASASIYGARAAFGVVLITTKSVKEGKTSISYSTNYSIKSPTTVPDNITESYPWAKNFNDAWSNWNDNGNTPTAINKTLTFSPEYLQEIKRRWEDPSLPRVDVDPETGEYIYFYSTDWYDVLMKDRFMAQDHNLTFSGGNDKAAFYLSGRYNGQDGLFEYNSDNYRMYNLRAKGNIRLNDWLSVENNMEFSKMDYHQPLNVGEGSGIWRNMADEGHPLAPLQNPDGTLTFPAAYTVGDYFIGRNGIDTERRFLKNQIAAKAEFLDKSLILKGNFTYQTTDIATTQNRVQVPYSRYEGVIGYTGTNTNDIQERRRTTEYIATNMYADYTRSFSDTHNLHLLVGFNYEQSEYKNLTARRNGIVYEDADDINLALGQSIATEGGYEKWRIAGGFFRVNYNFKERYLLEVNGRYDGSSKFPTDQQWAFFPSASVGWRLSEEPFWKLDPKILSNVKFRASYGSLGNGNIDAYSFTENFSISQSGRIINGVRPQQTGQPGVVPAGLTWETSTTGNIGLDFSMFNNRLTFTGDVYRRWTKDMFTTGPTLPAVFGTEVPKGNYADLETTGWEVSVNWKDQFYMSGKPFNYGIGLMMSDSWAVITKYNNERKILTDYYEGQRIGEIWGYRVEGLFRSEEEIANSPSQANVQSTNTRRNYVGDIKYKNLDGDDVIYHGENTVDNPGDKTIIGNSEPRYIYGINLDSDWNGIFFSAFFQGVLKQDWFPSSESRFWGQYNRPYNPYPSWQKNNMYREELGNFDAYLPRLVGYSQLNDQPNDRHIQNVGYIRLRNIQLGYTLPADFVSRFGATDVKIYMSGENLWTWSPLYKWTKDTDVTNIYGSDRDLSGGKSGDGYNYPMLKAVSFGLSINF</sequence>
<dbReference type="Pfam" id="PF07715">
    <property type="entry name" value="Plug"/>
    <property type="match status" value="1"/>
</dbReference>
<evidence type="ECO:0000259" key="11">
    <source>
        <dbReference type="Pfam" id="PF07715"/>
    </source>
</evidence>
<evidence type="ECO:0000256" key="5">
    <source>
        <dbReference type="ARBA" id="ARBA00023077"/>
    </source>
</evidence>
<dbReference type="Proteomes" id="UP000267469">
    <property type="component" value="Unassembled WGS sequence"/>
</dbReference>
<dbReference type="FunFam" id="2.60.40.1120:FF:000003">
    <property type="entry name" value="Outer membrane protein Omp121"/>
    <property type="match status" value="1"/>
</dbReference>
<dbReference type="Pfam" id="PF00593">
    <property type="entry name" value="TonB_dep_Rec_b-barrel"/>
    <property type="match status" value="1"/>
</dbReference>
<evidence type="ECO:0000256" key="1">
    <source>
        <dbReference type="ARBA" id="ARBA00004571"/>
    </source>
</evidence>
<dbReference type="NCBIfam" id="TIGR04057">
    <property type="entry name" value="SusC_RagA_signa"/>
    <property type="match status" value="1"/>
</dbReference>
<comment type="caution">
    <text evidence="12">The sequence shown here is derived from an EMBL/GenBank/DDBJ whole genome shotgun (WGS) entry which is preliminary data.</text>
</comment>
<keyword evidence="7 8" id="KW-0998">Cell outer membrane</keyword>
<feature type="domain" description="TonB-dependent receptor plug" evidence="11">
    <location>
        <begin position="93"/>
        <end position="197"/>
    </location>
</feature>
<dbReference type="Pfam" id="PF13715">
    <property type="entry name" value="CarbopepD_reg_2"/>
    <property type="match status" value="1"/>
</dbReference>
<dbReference type="InterPro" id="IPR036942">
    <property type="entry name" value="Beta-barrel_TonB_sf"/>
</dbReference>
<dbReference type="SUPFAM" id="SSF49464">
    <property type="entry name" value="Carboxypeptidase regulatory domain-like"/>
    <property type="match status" value="1"/>
</dbReference>
<accession>A0A3N0EJE0</accession>
<evidence type="ECO:0000256" key="4">
    <source>
        <dbReference type="ARBA" id="ARBA00022692"/>
    </source>
</evidence>
<keyword evidence="6 8" id="KW-0472">Membrane</keyword>
<dbReference type="InterPro" id="IPR023996">
    <property type="entry name" value="TonB-dep_OMP_SusC/RagA"/>
</dbReference>
<protein>
    <submittedName>
        <fullName evidence="12">TonB-dependent receptor</fullName>
    </submittedName>
</protein>
<dbReference type="NCBIfam" id="TIGR04056">
    <property type="entry name" value="OMP_RagA_SusC"/>
    <property type="match status" value="1"/>
</dbReference>
<evidence type="ECO:0000259" key="10">
    <source>
        <dbReference type="Pfam" id="PF00593"/>
    </source>
</evidence>
<dbReference type="AlphaFoldDB" id="A0A3N0EJE0"/>
<evidence type="ECO:0000256" key="6">
    <source>
        <dbReference type="ARBA" id="ARBA00023136"/>
    </source>
</evidence>
<dbReference type="InterPro" id="IPR012910">
    <property type="entry name" value="Plug_dom"/>
</dbReference>
<dbReference type="GO" id="GO:0009279">
    <property type="term" value="C:cell outer membrane"/>
    <property type="evidence" value="ECO:0007669"/>
    <property type="project" value="UniProtKB-SubCell"/>
</dbReference>
<dbReference type="PROSITE" id="PS52016">
    <property type="entry name" value="TONB_DEPENDENT_REC_3"/>
    <property type="match status" value="1"/>
</dbReference>
<evidence type="ECO:0000313" key="12">
    <source>
        <dbReference type="EMBL" id="RNL87902.1"/>
    </source>
</evidence>
<evidence type="ECO:0000256" key="8">
    <source>
        <dbReference type="PROSITE-ProRule" id="PRU01360"/>
    </source>
</evidence>
<gene>
    <name evidence="12" type="ORF">ED312_09510</name>
</gene>
<feature type="domain" description="TonB-dependent receptor-like beta-barrel" evidence="10">
    <location>
        <begin position="415"/>
        <end position="795"/>
    </location>
</feature>
<keyword evidence="5 9" id="KW-0798">TonB box</keyword>
<dbReference type="Gene3D" id="2.40.170.20">
    <property type="entry name" value="TonB-dependent receptor, beta-barrel domain"/>
    <property type="match status" value="1"/>
</dbReference>
<dbReference type="InterPro" id="IPR008969">
    <property type="entry name" value="CarboxyPept-like_regulatory"/>
</dbReference>
<dbReference type="OrthoDB" id="9768177at2"/>
<organism evidence="12 13">
    <name type="scientific">Sinomicrobium pectinilyticum</name>
    <dbReference type="NCBI Taxonomy" id="1084421"/>
    <lineage>
        <taxon>Bacteria</taxon>
        <taxon>Pseudomonadati</taxon>
        <taxon>Bacteroidota</taxon>
        <taxon>Flavobacteriia</taxon>
        <taxon>Flavobacteriales</taxon>
        <taxon>Flavobacteriaceae</taxon>
        <taxon>Sinomicrobium</taxon>
    </lineage>
</organism>
<keyword evidence="13" id="KW-1185">Reference proteome</keyword>
<comment type="subcellular location">
    <subcellularLocation>
        <location evidence="1 8">Cell outer membrane</location>
        <topology evidence="1 8">Multi-pass membrane protein</topology>
    </subcellularLocation>
</comment>
<evidence type="ECO:0000313" key="13">
    <source>
        <dbReference type="Proteomes" id="UP000267469"/>
    </source>
</evidence>
<comment type="similarity">
    <text evidence="8 9">Belongs to the TonB-dependent receptor family.</text>
</comment>
<dbReference type="EMBL" id="RJTM01000068">
    <property type="protein sequence ID" value="RNL87902.1"/>
    <property type="molecule type" value="Genomic_DNA"/>
</dbReference>
<evidence type="ECO:0000256" key="3">
    <source>
        <dbReference type="ARBA" id="ARBA00022452"/>
    </source>
</evidence>
<evidence type="ECO:0000256" key="7">
    <source>
        <dbReference type="ARBA" id="ARBA00023237"/>
    </source>
</evidence>
<dbReference type="InterPro" id="IPR023997">
    <property type="entry name" value="TonB-dep_OMP_SusC/RagA_CS"/>
</dbReference>
<dbReference type="InterPro" id="IPR000531">
    <property type="entry name" value="Beta-barrel_TonB"/>
</dbReference>
<name>A0A3N0EJE0_SINP1</name>
<keyword evidence="2 8" id="KW-0813">Transport</keyword>
<keyword evidence="12" id="KW-0675">Receptor</keyword>